<evidence type="ECO:0000313" key="4">
    <source>
        <dbReference type="Proteomes" id="UP000199051"/>
    </source>
</evidence>
<dbReference type="GO" id="GO:0004519">
    <property type="term" value="F:endonuclease activity"/>
    <property type="evidence" value="ECO:0007669"/>
    <property type="project" value="UniProtKB-KW"/>
</dbReference>
<dbReference type="InterPro" id="IPR003509">
    <property type="entry name" value="UPF0102_YraN-like"/>
</dbReference>
<evidence type="ECO:0000313" key="3">
    <source>
        <dbReference type="EMBL" id="SER57361.1"/>
    </source>
</evidence>
<sequence length="118" mass="13275">MATHLRLGAHGEDIAAHHLERDGATILARNWRCELGELDIICDHQGRIVICEVKTRTTTHHGTPAESVTESKARRLRTLAHRWRLDNGLPPTPLRFDIISVLVPRQGPPTIHHLRGVL</sequence>
<proteinExistence type="inferred from homology"/>
<evidence type="ECO:0000256" key="1">
    <source>
        <dbReference type="ARBA" id="ARBA00006738"/>
    </source>
</evidence>
<keyword evidence="3" id="KW-0540">Nuclease</keyword>
<reference evidence="4" key="1">
    <citation type="submission" date="2016-10" db="EMBL/GenBank/DDBJ databases">
        <authorList>
            <person name="Varghese N."/>
            <person name="Submissions S."/>
        </authorList>
    </citation>
    <scope>NUCLEOTIDE SEQUENCE [LARGE SCALE GENOMIC DNA]</scope>
    <source>
        <strain evidence="4">DSM 44260</strain>
    </source>
</reference>
<dbReference type="SUPFAM" id="SSF52980">
    <property type="entry name" value="Restriction endonuclease-like"/>
    <property type="match status" value="1"/>
</dbReference>
<dbReference type="RefSeq" id="WP_092776538.1">
    <property type="nucleotide sequence ID" value="NZ_FOGI01000004.1"/>
</dbReference>
<name>A0A1H9QA19_9PSEU</name>
<dbReference type="STRING" id="155974.SAMN04487818_104149"/>
<dbReference type="CDD" id="cd20736">
    <property type="entry name" value="PoNe_Nuclease"/>
    <property type="match status" value="1"/>
</dbReference>
<dbReference type="InterPro" id="IPR011856">
    <property type="entry name" value="tRNA_endonuc-like_dom_sf"/>
</dbReference>
<dbReference type="Pfam" id="PF02021">
    <property type="entry name" value="UPF0102"/>
    <property type="match status" value="1"/>
</dbReference>
<dbReference type="NCBIfam" id="NF009150">
    <property type="entry name" value="PRK12497.1-3"/>
    <property type="match status" value="1"/>
</dbReference>
<organism evidence="3 4">
    <name type="scientific">Actinokineospora terrae</name>
    <dbReference type="NCBI Taxonomy" id="155974"/>
    <lineage>
        <taxon>Bacteria</taxon>
        <taxon>Bacillati</taxon>
        <taxon>Actinomycetota</taxon>
        <taxon>Actinomycetes</taxon>
        <taxon>Pseudonocardiales</taxon>
        <taxon>Pseudonocardiaceae</taxon>
        <taxon>Actinokineospora</taxon>
    </lineage>
</organism>
<accession>A0A1H9QA19</accession>
<comment type="similarity">
    <text evidence="1 2">Belongs to the UPF0102 family.</text>
</comment>
<protein>
    <recommendedName>
        <fullName evidence="2">UPF0102 protein SAMN04487818_104149</fullName>
    </recommendedName>
</protein>
<dbReference type="EMBL" id="FOGI01000004">
    <property type="protein sequence ID" value="SER57361.1"/>
    <property type="molecule type" value="Genomic_DNA"/>
</dbReference>
<dbReference type="AlphaFoldDB" id="A0A1H9QA19"/>
<dbReference type="NCBIfam" id="NF009154">
    <property type="entry name" value="PRK12497.3-3"/>
    <property type="match status" value="1"/>
</dbReference>
<dbReference type="PANTHER" id="PTHR34039:SF1">
    <property type="entry name" value="UPF0102 PROTEIN YRAN"/>
    <property type="match status" value="1"/>
</dbReference>
<dbReference type="Proteomes" id="UP000199051">
    <property type="component" value="Unassembled WGS sequence"/>
</dbReference>
<dbReference type="InterPro" id="IPR011335">
    <property type="entry name" value="Restrct_endonuc-II-like"/>
</dbReference>
<keyword evidence="4" id="KW-1185">Reference proteome</keyword>
<evidence type="ECO:0000256" key="2">
    <source>
        <dbReference type="HAMAP-Rule" id="MF_00048"/>
    </source>
</evidence>
<dbReference type="HAMAP" id="MF_00048">
    <property type="entry name" value="UPF0102"/>
    <property type="match status" value="1"/>
</dbReference>
<dbReference type="GO" id="GO:0003676">
    <property type="term" value="F:nucleic acid binding"/>
    <property type="evidence" value="ECO:0007669"/>
    <property type="project" value="InterPro"/>
</dbReference>
<gene>
    <name evidence="3" type="ORF">SAMN04487818_104149</name>
</gene>
<dbReference type="PANTHER" id="PTHR34039">
    <property type="entry name" value="UPF0102 PROTEIN YRAN"/>
    <property type="match status" value="1"/>
</dbReference>
<keyword evidence="3" id="KW-0378">Hydrolase</keyword>
<keyword evidence="3" id="KW-0255">Endonuclease</keyword>
<dbReference type="Gene3D" id="3.40.1350.10">
    <property type="match status" value="1"/>
</dbReference>